<evidence type="ECO:0000256" key="11">
    <source>
        <dbReference type="ARBA" id="ARBA00023012"/>
    </source>
</evidence>
<evidence type="ECO:0000256" key="5">
    <source>
        <dbReference type="ARBA" id="ARBA00022500"/>
    </source>
</evidence>
<evidence type="ECO:0000259" key="17">
    <source>
        <dbReference type="PROSITE" id="PS50110"/>
    </source>
</evidence>
<dbReference type="SMART" id="SM00073">
    <property type="entry name" value="HPT"/>
    <property type="match status" value="1"/>
</dbReference>
<dbReference type="Gene3D" id="3.30.565.10">
    <property type="entry name" value="Histidine kinase-like ATPase, C-terminal domain"/>
    <property type="match status" value="1"/>
</dbReference>
<evidence type="ECO:0000256" key="9">
    <source>
        <dbReference type="ARBA" id="ARBA00022777"/>
    </source>
</evidence>
<dbReference type="GO" id="GO:0000155">
    <property type="term" value="F:phosphorelay sensor kinase activity"/>
    <property type="evidence" value="ECO:0007669"/>
    <property type="project" value="InterPro"/>
</dbReference>
<dbReference type="InterPro" id="IPR037052">
    <property type="entry name" value="CheA-like_P2_sf"/>
</dbReference>
<name>A0A1W1WFK3_SULTA</name>
<dbReference type="PANTHER" id="PTHR43395:SF10">
    <property type="entry name" value="CHEMOTAXIS PROTEIN CHEA"/>
    <property type="match status" value="1"/>
</dbReference>
<gene>
    <name evidence="20" type="ORF">SAMN00768000_2006</name>
</gene>
<keyword evidence="7" id="KW-0808">Transferase</keyword>
<evidence type="ECO:0000313" key="20">
    <source>
        <dbReference type="EMBL" id="SMC05067.1"/>
    </source>
</evidence>
<dbReference type="FunFam" id="3.30.565.10:FF:000016">
    <property type="entry name" value="Chemotaxis protein CheA, putative"/>
    <property type="match status" value="1"/>
</dbReference>
<sequence>MTFHDLRWDSAEEKELFVAELQDLLQTLEDTALSDEPDIAAAFRAAHTIKGSAAMVGLVEWSTKAHQLEDALDHVRGQDITWDQSDLRKQVLDLVDFIRGELSPSSPSSNLSPGEHWRIRLDPACALKGARAFQLLNRIQEVAQIISSKPSLENPAELEQFDDTTVEVVMKIKTGGPVNWPEIFHSVPEVESWEKVVPKESDRSASLTGAPATVSASRQENMIRIHPGVLEGLLDGLGELLLRHAELTHRLPDVSSSAKEALEGIKRIAMNLQDITLRARMLPLSTLFHQYPRAVHDIATQLSKDITLSIEGGETQLDRLVMDRLHEPLLHLIRNAADHGIESAEERLRQHKSPTGHIFLKASSRKGRVQIIVADDGHGIDWDRLRDKAVKRGVMTREQAESALPDQLVAMLFLPGFSTKDQVSDLSGRGVGLDVVKETLTALHGDIRVESEPGQGTRFIMELPMTMAILSALLIQVGPVVLGIPVLNVERIEHWQQDVVKHTLGAEMIDDNGHPLKVTVLADWLKIPGSRPQVIVRVQDGPLKMALVADTVLGQQDVVIKPIDRVMPFMPWMTGAAVLGDGRVALMVDVKRLVERIGYDEKTSLQQKTVVSEGSTPEALSSWLVFELGAQPYAVSVEKVQEVLVRQPVSRIMGQHPFLEGVTMIRGESYPVISGRKMMDSPQDGESGYFIIIHMSQRRFVLSVDAVKEIIPINWRSIQAVPHYQKTEVIMGLAEVGDRVIQLVDFDATLAAVLPVDTSLPPAQEGPSRLDGVRVFVADDSRLARQKLMTALTEQGALVRAFEDGQALMTAIEEIKDASLHPHVVVTDMEMPRMDGYHVLQAMKSGFPAIPVIVHTSLDGKLSKERCQDLGADFVLTKWDVAELVHSVHLAYHGTMDNKGEKTHALIAD</sequence>
<dbReference type="Gene3D" id="1.20.120.160">
    <property type="entry name" value="HPT domain"/>
    <property type="match status" value="1"/>
</dbReference>
<evidence type="ECO:0000256" key="10">
    <source>
        <dbReference type="ARBA" id="ARBA00022840"/>
    </source>
</evidence>
<keyword evidence="5" id="KW-0145">Chemotaxis</keyword>
<proteinExistence type="predicted"/>
<dbReference type="InterPro" id="IPR001789">
    <property type="entry name" value="Sig_transdc_resp-reg_receiver"/>
</dbReference>
<feature type="domain" description="HPt" evidence="19">
    <location>
        <begin position="6"/>
        <end position="105"/>
    </location>
</feature>
<keyword evidence="8" id="KW-0547">Nucleotide-binding</keyword>
<dbReference type="InterPro" id="IPR036641">
    <property type="entry name" value="HPT_dom_sf"/>
</dbReference>
<dbReference type="InterPro" id="IPR002545">
    <property type="entry name" value="CheW-lke_dom"/>
</dbReference>
<dbReference type="SMART" id="SM00387">
    <property type="entry name" value="HATPase_c"/>
    <property type="match status" value="1"/>
</dbReference>
<dbReference type="PANTHER" id="PTHR43395">
    <property type="entry name" value="SENSOR HISTIDINE KINASE CHEA"/>
    <property type="match status" value="1"/>
</dbReference>
<dbReference type="InterPro" id="IPR051315">
    <property type="entry name" value="Bact_Chemotaxis_CheA"/>
</dbReference>
<dbReference type="Proteomes" id="UP000192660">
    <property type="component" value="Unassembled WGS sequence"/>
</dbReference>
<dbReference type="InterPro" id="IPR010808">
    <property type="entry name" value="CheA_P2-bd"/>
</dbReference>
<dbReference type="EMBL" id="FWWY01000001">
    <property type="protein sequence ID" value="SMC05067.1"/>
    <property type="molecule type" value="Genomic_DNA"/>
</dbReference>
<dbReference type="InterPro" id="IPR011006">
    <property type="entry name" value="CheY-like_superfamily"/>
</dbReference>
<dbReference type="Pfam" id="PF01584">
    <property type="entry name" value="CheW"/>
    <property type="match status" value="2"/>
</dbReference>
<dbReference type="AlphaFoldDB" id="A0A1W1WFK3"/>
<feature type="domain" description="CheW-like" evidence="18">
    <location>
        <begin position="620"/>
        <end position="755"/>
    </location>
</feature>
<keyword evidence="6 15" id="KW-0597">Phosphoprotein</keyword>
<dbReference type="SUPFAM" id="SSF55874">
    <property type="entry name" value="ATPase domain of HSP90 chaperone/DNA topoisomerase II/histidine kinase"/>
    <property type="match status" value="1"/>
</dbReference>
<evidence type="ECO:0000259" key="16">
    <source>
        <dbReference type="PROSITE" id="PS50109"/>
    </source>
</evidence>
<dbReference type="SUPFAM" id="SSF55052">
    <property type="entry name" value="CheY-binding domain of CheA"/>
    <property type="match status" value="1"/>
</dbReference>
<dbReference type="InterPro" id="IPR035891">
    <property type="entry name" value="CheY-binding_CheA"/>
</dbReference>
<dbReference type="InterPro" id="IPR004358">
    <property type="entry name" value="Sig_transdc_His_kin-like_C"/>
</dbReference>
<comment type="function">
    <text evidence="13">Involved in the transmission of sensory signals from the chemoreceptors to the flagellar motors. CheA is autophosphorylated; it can transfer its phosphate group to either CheB or CheY.</text>
</comment>
<protein>
    <recommendedName>
        <fullName evidence="4">Chemotaxis protein CheA</fullName>
        <ecNumber evidence="2">2.7.13.3</ecNumber>
    </recommendedName>
    <alternativeName>
        <fullName evidence="3">Stage 0 sporulation protein A homolog</fullName>
    </alternativeName>
</protein>
<comment type="catalytic activity">
    <reaction evidence="1">
        <text>ATP + protein L-histidine = ADP + protein N-phospho-L-histidine.</text>
        <dbReference type="EC" id="2.7.13.3"/>
    </reaction>
</comment>
<dbReference type="CDD" id="cd00088">
    <property type="entry name" value="HPT"/>
    <property type="match status" value="1"/>
</dbReference>
<keyword evidence="21" id="KW-1185">Reference proteome</keyword>
<evidence type="ECO:0000259" key="18">
    <source>
        <dbReference type="PROSITE" id="PS50851"/>
    </source>
</evidence>
<dbReference type="SMART" id="SM00448">
    <property type="entry name" value="REC"/>
    <property type="match status" value="1"/>
</dbReference>
<evidence type="ECO:0000256" key="15">
    <source>
        <dbReference type="PROSITE-ProRule" id="PRU00169"/>
    </source>
</evidence>
<dbReference type="Gene3D" id="3.30.70.1110">
    <property type="entry name" value="Histidine kinase CheA-like, P2 response regulator-binding domain"/>
    <property type="match status" value="1"/>
</dbReference>
<evidence type="ECO:0000313" key="21">
    <source>
        <dbReference type="Proteomes" id="UP000192660"/>
    </source>
</evidence>
<dbReference type="Gene3D" id="2.40.50.180">
    <property type="entry name" value="CheA-289, Domain 4"/>
    <property type="match status" value="1"/>
</dbReference>
<dbReference type="Pfam" id="PF07194">
    <property type="entry name" value="P2"/>
    <property type="match status" value="1"/>
</dbReference>
<evidence type="ECO:0000256" key="7">
    <source>
        <dbReference type="ARBA" id="ARBA00022679"/>
    </source>
</evidence>
<dbReference type="SUPFAM" id="SSF50341">
    <property type="entry name" value="CheW-like"/>
    <property type="match status" value="2"/>
</dbReference>
<dbReference type="SMART" id="SM00260">
    <property type="entry name" value="CheW"/>
    <property type="match status" value="2"/>
</dbReference>
<dbReference type="InterPro" id="IPR036061">
    <property type="entry name" value="CheW-like_dom_sf"/>
</dbReference>
<dbReference type="InterPro" id="IPR036890">
    <property type="entry name" value="HATPase_C_sf"/>
</dbReference>
<dbReference type="PRINTS" id="PR00344">
    <property type="entry name" value="BCTRLSENSOR"/>
</dbReference>
<evidence type="ECO:0000256" key="3">
    <source>
        <dbReference type="ARBA" id="ARBA00018672"/>
    </source>
</evidence>
<evidence type="ECO:0000256" key="1">
    <source>
        <dbReference type="ARBA" id="ARBA00000085"/>
    </source>
</evidence>
<evidence type="ECO:0000256" key="8">
    <source>
        <dbReference type="ARBA" id="ARBA00022741"/>
    </source>
</evidence>
<dbReference type="PROSITE" id="PS50110">
    <property type="entry name" value="RESPONSE_REGULATORY"/>
    <property type="match status" value="1"/>
</dbReference>
<dbReference type="Pfam" id="PF00072">
    <property type="entry name" value="Response_reg"/>
    <property type="match status" value="1"/>
</dbReference>
<reference evidence="21" key="1">
    <citation type="submission" date="2017-04" db="EMBL/GenBank/DDBJ databases">
        <authorList>
            <person name="Varghese N."/>
            <person name="Submissions S."/>
        </authorList>
    </citation>
    <scope>NUCLEOTIDE SEQUENCE [LARGE SCALE GENOMIC DNA]</scope>
    <source>
        <strain evidence="21">DSM 9293</strain>
    </source>
</reference>
<feature type="domain" description="CheW-like" evidence="18">
    <location>
        <begin position="469"/>
        <end position="599"/>
    </location>
</feature>
<dbReference type="PROSITE" id="PS50109">
    <property type="entry name" value="HIS_KIN"/>
    <property type="match status" value="1"/>
</dbReference>
<keyword evidence="10" id="KW-0067">ATP-binding</keyword>
<evidence type="ECO:0000256" key="12">
    <source>
        <dbReference type="ARBA" id="ARBA00024867"/>
    </source>
</evidence>
<evidence type="ECO:0000256" key="6">
    <source>
        <dbReference type="ARBA" id="ARBA00022553"/>
    </source>
</evidence>
<dbReference type="CDD" id="cd00588">
    <property type="entry name" value="CheW_like"/>
    <property type="match status" value="1"/>
</dbReference>
<feature type="modified residue" description="4-aspartylphosphate" evidence="15">
    <location>
        <position position="828"/>
    </location>
</feature>
<keyword evidence="11" id="KW-0902">Two-component regulatory system</keyword>
<evidence type="ECO:0000256" key="2">
    <source>
        <dbReference type="ARBA" id="ARBA00012438"/>
    </source>
</evidence>
<organism evidence="20 21">
    <name type="scientific">Sulfobacillus thermosulfidooxidans (strain DSM 9293 / VKM B-1269 / AT-1)</name>
    <dbReference type="NCBI Taxonomy" id="929705"/>
    <lineage>
        <taxon>Bacteria</taxon>
        <taxon>Bacillati</taxon>
        <taxon>Bacillota</taxon>
        <taxon>Clostridia</taxon>
        <taxon>Eubacteriales</taxon>
        <taxon>Clostridiales Family XVII. Incertae Sedis</taxon>
        <taxon>Sulfobacillus</taxon>
    </lineage>
</organism>
<dbReference type="Pfam" id="PF01627">
    <property type="entry name" value="Hpt"/>
    <property type="match status" value="1"/>
</dbReference>
<dbReference type="STRING" id="28034.BFX07_15010"/>
<feature type="modified residue" description="Phosphohistidine" evidence="14">
    <location>
        <position position="47"/>
    </location>
</feature>
<evidence type="ECO:0000256" key="13">
    <source>
        <dbReference type="ARBA" id="ARBA00035100"/>
    </source>
</evidence>
<keyword evidence="9 20" id="KW-0418">Kinase</keyword>
<dbReference type="Gene3D" id="2.30.30.40">
    <property type="entry name" value="SH3 Domains"/>
    <property type="match status" value="2"/>
</dbReference>
<dbReference type="PROSITE" id="PS50851">
    <property type="entry name" value="CHEW"/>
    <property type="match status" value="2"/>
</dbReference>
<dbReference type="Gene3D" id="3.40.50.2300">
    <property type="match status" value="1"/>
</dbReference>
<dbReference type="InterPro" id="IPR008207">
    <property type="entry name" value="Sig_transdc_His_kin_Hpt_dom"/>
</dbReference>
<evidence type="ECO:0000256" key="4">
    <source>
        <dbReference type="ARBA" id="ARBA00021495"/>
    </source>
</evidence>
<dbReference type="SUPFAM" id="SSF47226">
    <property type="entry name" value="Histidine-containing phosphotransfer domain, HPT domain"/>
    <property type="match status" value="1"/>
</dbReference>
<dbReference type="PROSITE" id="PS50894">
    <property type="entry name" value="HPT"/>
    <property type="match status" value="1"/>
</dbReference>
<evidence type="ECO:0000256" key="14">
    <source>
        <dbReference type="PROSITE-ProRule" id="PRU00110"/>
    </source>
</evidence>
<dbReference type="InterPro" id="IPR003594">
    <property type="entry name" value="HATPase_dom"/>
</dbReference>
<comment type="function">
    <text evidence="12">May play the central regulatory role in sporulation. It may be an element of the effector pathway responsible for the activation of sporulation genes in response to nutritional stress. Spo0A may act in concert with spo0H (a sigma factor) to control the expression of some genes that are critical to the sporulation process.</text>
</comment>
<dbReference type="RefSeq" id="WP_084661465.1">
    <property type="nucleotide sequence ID" value="NZ_FWWY01000001.1"/>
</dbReference>
<dbReference type="EC" id="2.7.13.3" evidence="2"/>
<dbReference type="GO" id="GO:0005524">
    <property type="term" value="F:ATP binding"/>
    <property type="evidence" value="ECO:0007669"/>
    <property type="project" value="UniProtKB-KW"/>
</dbReference>
<feature type="domain" description="Response regulatory" evidence="17">
    <location>
        <begin position="774"/>
        <end position="893"/>
    </location>
</feature>
<dbReference type="InterPro" id="IPR005467">
    <property type="entry name" value="His_kinase_dom"/>
</dbReference>
<dbReference type="SUPFAM" id="SSF52172">
    <property type="entry name" value="CheY-like"/>
    <property type="match status" value="1"/>
</dbReference>
<feature type="domain" description="Histidine kinase" evidence="16">
    <location>
        <begin position="266"/>
        <end position="467"/>
    </location>
</feature>
<dbReference type="Pfam" id="PF02518">
    <property type="entry name" value="HATPase_c"/>
    <property type="match status" value="1"/>
</dbReference>
<evidence type="ECO:0000259" key="19">
    <source>
        <dbReference type="PROSITE" id="PS50894"/>
    </source>
</evidence>
<accession>A0A1W1WFK3</accession>
<dbReference type="GO" id="GO:0006935">
    <property type="term" value="P:chemotaxis"/>
    <property type="evidence" value="ECO:0007669"/>
    <property type="project" value="UniProtKB-KW"/>
</dbReference>
<dbReference type="OrthoDB" id="9803176at2"/>